<dbReference type="GO" id="GO:0051301">
    <property type="term" value="P:cell division"/>
    <property type="evidence" value="ECO:0007669"/>
    <property type="project" value="UniProtKB-KW"/>
</dbReference>
<dbReference type="GO" id="GO:0005737">
    <property type="term" value="C:cytoplasm"/>
    <property type="evidence" value="ECO:0007669"/>
    <property type="project" value="UniProtKB-SubCell"/>
</dbReference>
<dbReference type="GO" id="GO:0015074">
    <property type="term" value="P:DNA integration"/>
    <property type="evidence" value="ECO:0007669"/>
    <property type="project" value="UniProtKB-KW"/>
</dbReference>
<dbReference type="PROSITE" id="PS51900">
    <property type="entry name" value="CB"/>
    <property type="match status" value="1"/>
</dbReference>
<comment type="subcellular location">
    <subcellularLocation>
        <location evidence="1">Cytoplasm</location>
    </subcellularLocation>
</comment>
<dbReference type="InterPro" id="IPR011010">
    <property type="entry name" value="DNA_brk_join_enz"/>
</dbReference>
<name>A0A7X2D0S6_9LACT</name>
<dbReference type="EMBL" id="WITJ01000014">
    <property type="protein sequence ID" value="MQW40269.1"/>
    <property type="molecule type" value="Genomic_DNA"/>
</dbReference>
<dbReference type="InterPro" id="IPR010998">
    <property type="entry name" value="Integrase_recombinase_N"/>
</dbReference>
<evidence type="ECO:0000256" key="5">
    <source>
        <dbReference type="ARBA" id="ARBA00022908"/>
    </source>
</evidence>
<dbReference type="AlphaFoldDB" id="A0A7X2D0S6"/>
<protein>
    <submittedName>
        <fullName evidence="12">Tyrosine recombinase XerS</fullName>
    </submittedName>
</protein>
<feature type="domain" description="Tyr recombinase" evidence="10">
    <location>
        <begin position="164"/>
        <end position="349"/>
    </location>
</feature>
<feature type="domain" description="Core-binding (CB)" evidence="11">
    <location>
        <begin position="13"/>
        <end position="116"/>
    </location>
</feature>
<dbReference type="PANTHER" id="PTHR30349">
    <property type="entry name" value="PHAGE INTEGRASE-RELATED"/>
    <property type="match status" value="1"/>
</dbReference>
<dbReference type="OrthoDB" id="9801717at2"/>
<keyword evidence="6 9" id="KW-0238">DNA-binding</keyword>
<keyword evidence="7" id="KW-0233">DNA recombination</keyword>
<keyword evidence="5" id="KW-0229">DNA integration</keyword>
<dbReference type="SUPFAM" id="SSF56349">
    <property type="entry name" value="DNA breaking-rejoining enzymes"/>
    <property type="match status" value="1"/>
</dbReference>
<evidence type="ECO:0000313" key="13">
    <source>
        <dbReference type="Proteomes" id="UP000439550"/>
    </source>
</evidence>
<reference evidence="12 13" key="1">
    <citation type="submission" date="2019-10" db="EMBL/GenBank/DDBJ databases">
        <authorList>
            <person name="Dong K."/>
        </authorList>
    </citation>
    <scope>NUCLEOTIDE SEQUENCE [LARGE SCALE GENOMIC DNA]</scope>
    <source>
        <strain evidence="12 13">DSM 28960</strain>
    </source>
</reference>
<keyword evidence="2" id="KW-0963">Cytoplasm</keyword>
<evidence type="ECO:0000256" key="3">
    <source>
        <dbReference type="ARBA" id="ARBA00022618"/>
    </source>
</evidence>
<dbReference type="GO" id="GO:0003677">
    <property type="term" value="F:DNA binding"/>
    <property type="evidence" value="ECO:0007669"/>
    <property type="project" value="UniProtKB-UniRule"/>
</dbReference>
<evidence type="ECO:0000256" key="6">
    <source>
        <dbReference type="ARBA" id="ARBA00023125"/>
    </source>
</evidence>
<accession>A0A7X2D0S6</accession>
<keyword evidence="8" id="KW-0131">Cell cycle</keyword>
<dbReference type="InterPro" id="IPR002104">
    <property type="entry name" value="Integrase_catalytic"/>
</dbReference>
<dbReference type="Proteomes" id="UP000439550">
    <property type="component" value="Unassembled WGS sequence"/>
</dbReference>
<proteinExistence type="predicted"/>
<dbReference type="Gene3D" id="1.10.150.130">
    <property type="match status" value="1"/>
</dbReference>
<evidence type="ECO:0000256" key="9">
    <source>
        <dbReference type="PROSITE-ProRule" id="PRU01248"/>
    </source>
</evidence>
<organism evidence="12 13">
    <name type="scientific">Lactococcus hircilactis</name>
    <dbReference type="NCBI Taxonomy" id="1494462"/>
    <lineage>
        <taxon>Bacteria</taxon>
        <taxon>Bacillati</taxon>
        <taxon>Bacillota</taxon>
        <taxon>Bacilli</taxon>
        <taxon>Lactobacillales</taxon>
        <taxon>Streptococcaceae</taxon>
        <taxon>Lactococcus</taxon>
    </lineage>
</organism>
<evidence type="ECO:0000313" key="12">
    <source>
        <dbReference type="EMBL" id="MQW40269.1"/>
    </source>
</evidence>
<dbReference type="InterPro" id="IPR050090">
    <property type="entry name" value="Tyrosine_recombinase_XerCD"/>
</dbReference>
<gene>
    <name evidence="12" type="primary">xerS</name>
    <name evidence="12" type="ORF">GHI93_10060</name>
</gene>
<comment type="caution">
    <text evidence="12">The sequence shown here is derived from an EMBL/GenBank/DDBJ whole genome shotgun (WGS) entry which is preliminary data.</text>
</comment>
<dbReference type="PANTHER" id="PTHR30349:SF77">
    <property type="entry name" value="TYROSINE RECOMBINASE XERC"/>
    <property type="match status" value="1"/>
</dbReference>
<evidence type="ECO:0000256" key="4">
    <source>
        <dbReference type="ARBA" id="ARBA00022829"/>
    </source>
</evidence>
<keyword evidence="4" id="KW-0159">Chromosome partition</keyword>
<evidence type="ECO:0000256" key="7">
    <source>
        <dbReference type="ARBA" id="ARBA00023172"/>
    </source>
</evidence>
<keyword evidence="3" id="KW-0132">Cell division</keyword>
<dbReference type="GO" id="GO:0006310">
    <property type="term" value="P:DNA recombination"/>
    <property type="evidence" value="ECO:0007669"/>
    <property type="project" value="UniProtKB-KW"/>
</dbReference>
<evidence type="ECO:0000259" key="10">
    <source>
        <dbReference type="PROSITE" id="PS51898"/>
    </source>
</evidence>
<dbReference type="PROSITE" id="PS51898">
    <property type="entry name" value="TYR_RECOMBINASE"/>
    <property type="match status" value="1"/>
</dbReference>
<evidence type="ECO:0000256" key="8">
    <source>
        <dbReference type="ARBA" id="ARBA00023306"/>
    </source>
</evidence>
<evidence type="ECO:0000256" key="1">
    <source>
        <dbReference type="ARBA" id="ARBA00004496"/>
    </source>
</evidence>
<dbReference type="InterPro" id="IPR044068">
    <property type="entry name" value="CB"/>
</dbReference>
<sequence length="351" mass="41326">MENYNSKLNELIKEMPFYVKDYYRSKRASAYSLSTLYRYLLEYRRFFQWLIDNRLIKARKIEEITLSDLEKLPKKDIEAFLMRFREELFTKNPNNDHQSTLQRALASLKGLYRYLADESEDENGNSYIERNVMSRVNLKKKEKTLAYRAAHLEDRLFLGTETNDFLKFVKEDYHKSLSKRQEVSFNKNKERDLAILSLFLASGLRISELDSVDMDNFNIENLTMRVWRKEGLFDSVSIAPFAKPYLENYLSIRKSRYPTPEDVEPLFLAWYAKKSARISNATISKIVNKYSAAFKIRVTPHMLRHTLATRLYQVTSSQLVVSHQLGHSSTQATDLYTHITNTELKDALNKL</sequence>
<dbReference type="RefSeq" id="WP_153496931.1">
    <property type="nucleotide sequence ID" value="NZ_CBCRWP010000016.1"/>
</dbReference>
<evidence type="ECO:0000256" key="2">
    <source>
        <dbReference type="ARBA" id="ARBA00022490"/>
    </source>
</evidence>
<dbReference type="InterPro" id="IPR013762">
    <property type="entry name" value="Integrase-like_cat_sf"/>
</dbReference>
<dbReference type="CDD" id="cd00397">
    <property type="entry name" value="DNA_BRE_C"/>
    <property type="match status" value="1"/>
</dbReference>
<dbReference type="GO" id="GO:0007059">
    <property type="term" value="P:chromosome segregation"/>
    <property type="evidence" value="ECO:0007669"/>
    <property type="project" value="UniProtKB-KW"/>
</dbReference>
<dbReference type="Gene3D" id="1.10.443.10">
    <property type="entry name" value="Intergrase catalytic core"/>
    <property type="match status" value="1"/>
</dbReference>
<dbReference type="NCBIfam" id="NF003462">
    <property type="entry name" value="PRK05084.1"/>
    <property type="match status" value="1"/>
</dbReference>
<dbReference type="Pfam" id="PF00589">
    <property type="entry name" value="Phage_integrase"/>
    <property type="match status" value="1"/>
</dbReference>
<evidence type="ECO:0000259" key="11">
    <source>
        <dbReference type="PROSITE" id="PS51900"/>
    </source>
</evidence>
<keyword evidence="13" id="KW-1185">Reference proteome</keyword>